<dbReference type="EMBL" id="JAEUGD010000018">
    <property type="protein sequence ID" value="MBL6445732.1"/>
    <property type="molecule type" value="Genomic_DNA"/>
</dbReference>
<dbReference type="AlphaFoldDB" id="A0A937FVJ5"/>
<reference evidence="1" key="1">
    <citation type="submission" date="2021-01" db="EMBL/GenBank/DDBJ databases">
        <title>Fulvivirga kasyanovii gen. nov., sp nov., a novel member of the phylum Bacteroidetes isolated from seawater in a mussel farm.</title>
        <authorList>
            <person name="Zhao L.-H."/>
            <person name="Wang Z.-J."/>
        </authorList>
    </citation>
    <scope>NUCLEOTIDE SEQUENCE</scope>
    <source>
        <strain evidence="1">29W222</strain>
    </source>
</reference>
<accession>A0A937FVJ5</accession>
<comment type="caution">
    <text evidence="1">The sequence shown here is derived from an EMBL/GenBank/DDBJ whole genome shotgun (WGS) entry which is preliminary data.</text>
</comment>
<dbReference type="RefSeq" id="WP_202855274.1">
    <property type="nucleotide sequence ID" value="NZ_JAEUGD010000018.1"/>
</dbReference>
<dbReference type="Proteomes" id="UP000614216">
    <property type="component" value="Unassembled WGS sequence"/>
</dbReference>
<keyword evidence="2" id="KW-1185">Reference proteome</keyword>
<gene>
    <name evidence="1" type="ORF">JMN32_05390</name>
</gene>
<name>A0A937FVJ5_9BACT</name>
<proteinExistence type="predicted"/>
<protein>
    <submittedName>
        <fullName evidence="1">Uncharacterized protein</fullName>
    </submittedName>
</protein>
<evidence type="ECO:0000313" key="2">
    <source>
        <dbReference type="Proteomes" id="UP000614216"/>
    </source>
</evidence>
<sequence>MKELYSIANANQDTSGKLKDFEGSYVSKYKQYMEQVVKIDMTDVKSEWDQIQRFNTLRNVFAHYPDHIVNELEKIEVIKEINNLLYERRDNGTLFYIDNKVILIDFLHTIKRFLRVVCIVQGVTQLNKNRVH</sequence>
<organism evidence="1 2">
    <name type="scientific">Fulvivirga marina</name>
    <dbReference type="NCBI Taxonomy" id="2494733"/>
    <lineage>
        <taxon>Bacteria</taxon>
        <taxon>Pseudomonadati</taxon>
        <taxon>Bacteroidota</taxon>
        <taxon>Cytophagia</taxon>
        <taxon>Cytophagales</taxon>
        <taxon>Fulvivirgaceae</taxon>
        <taxon>Fulvivirga</taxon>
    </lineage>
</organism>
<evidence type="ECO:0000313" key="1">
    <source>
        <dbReference type="EMBL" id="MBL6445732.1"/>
    </source>
</evidence>